<name>A0A8H8CW18_AJECA</name>
<organism evidence="1 2">
    <name type="scientific">Ajellomyces capsulatus</name>
    <name type="common">Darling's disease fungus</name>
    <name type="synonym">Histoplasma capsulatum</name>
    <dbReference type="NCBI Taxonomy" id="5037"/>
    <lineage>
        <taxon>Eukaryota</taxon>
        <taxon>Fungi</taxon>
        <taxon>Dikarya</taxon>
        <taxon>Ascomycota</taxon>
        <taxon>Pezizomycotina</taxon>
        <taxon>Eurotiomycetes</taxon>
        <taxon>Eurotiomycetidae</taxon>
        <taxon>Onygenales</taxon>
        <taxon>Ajellomycetaceae</taxon>
        <taxon>Histoplasma</taxon>
    </lineage>
</organism>
<proteinExistence type="predicted"/>
<evidence type="ECO:0000313" key="2">
    <source>
        <dbReference type="Proteomes" id="UP000670092"/>
    </source>
</evidence>
<evidence type="ECO:0000313" key="1">
    <source>
        <dbReference type="EMBL" id="KAG5290868.1"/>
    </source>
</evidence>
<dbReference type="Proteomes" id="UP000670092">
    <property type="component" value="Unassembled WGS sequence"/>
</dbReference>
<sequence>MMYTKMLYCCMLQSLRSPIQTRIGILEPDNAAALWENIGVKYAVSLAEEHFNIIREITTLYVKDNDRLSYKYHLHDFVTHDIKLTRDRDDFYHNPFINSMRDRQ</sequence>
<dbReference type="EMBL" id="JAEVHI010000005">
    <property type="protein sequence ID" value="KAG5290868.1"/>
    <property type="molecule type" value="Genomic_DNA"/>
</dbReference>
<dbReference type="OrthoDB" id="4508254at2759"/>
<accession>A0A8H8CW18</accession>
<protein>
    <submittedName>
        <fullName evidence="1">Uncharacterized protein</fullName>
    </submittedName>
</protein>
<comment type="caution">
    <text evidence="1">The sequence shown here is derived from an EMBL/GenBank/DDBJ whole genome shotgun (WGS) entry which is preliminary data.</text>
</comment>
<reference evidence="1 2" key="1">
    <citation type="submission" date="2021-01" db="EMBL/GenBank/DDBJ databases">
        <title>Chromosome-level genome assembly of a human fungal pathogen reveals clustering of transcriptionally co-regulated genes.</title>
        <authorList>
            <person name="Voorhies M."/>
            <person name="Cohen S."/>
            <person name="Shea T.P."/>
            <person name="Petrus S."/>
            <person name="Munoz J.F."/>
            <person name="Poplawski S."/>
            <person name="Goldman W.E."/>
            <person name="Michael T."/>
            <person name="Cuomo C.A."/>
            <person name="Sil A."/>
            <person name="Beyhan S."/>
        </authorList>
    </citation>
    <scope>NUCLEOTIDE SEQUENCE [LARGE SCALE GENOMIC DNA]</scope>
    <source>
        <strain evidence="1 2">G184AR</strain>
    </source>
</reference>
<gene>
    <name evidence="1" type="ORF">I7I52_08017</name>
</gene>
<dbReference type="VEuPathDB" id="FungiDB:I7I52_08017"/>
<dbReference type="AlphaFoldDB" id="A0A8H8CW18"/>